<evidence type="ECO:0000313" key="2">
    <source>
        <dbReference type="Proteomes" id="UP000198728"/>
    </source>
</evidence>
<dbReference type="RefSeq" id="WP_093359166.1">
    <property type="nucleotide sequence ID" value="NZ_FOLG01000001.1"/>
</dbReference>
<reference evidence="1 2" key="1">
    <citation type="submission" date="2016-10" db="EMBL/GenBank/DDBJ databases">
        <authorList>
            <person name="de Groot N.N."/>
        </authorList>
    </citation>
    <scope>NUCLEOTIDE SEQUENCE [LARGE SCALE GENOMIC DNA]</scope>
    <source>
        <strain evidence="1 2">DSM 19548</strain>
    </source>
</reference>
<keyword evidence="2" id="KW-1185">Reference proteome</keyword>
<evidence type="ECO:0000313" key="1">
    <source>
        <dbReference type="EMBL" id="SFB81526.1"/>
    </source>
</evidence>
<dbReference type="EMBL" id="FOLG01000001">
    <property type="protein sequence ID" value="SFB81526.1"/>
    <property type="molecule type" value="Genomic_DNA"/>
</dbReference>
<protein>
    <submittedName>
        <fullName evidence="1">Uncharacterized protein</fullName>
    </submittedName>
</protein>
<organism evidence="1 2">
    <name type="scientific">Tropicimonas isoalkanivorans</name>
    <dbReference type="NCBI Taxonomy" id="441112"/>
    <lineage>
        <taxon>Bacteria</taxon>
        <taxon>Pseudomonadati</taxon>
        <taxon>Pseudomonadota</taxon>
        <taxon>Alphaproteobacteria</taxon>
        <taxon>Rhodobacterales</taxon>
        <taxon>Roseobacteraceae</taxon>
        <taxon>Tropicimonas</taxon>
    </lineage>
</organism>
<dbReference type="AlphaFoldDB" id="A0A1I1E4D5"/>
<dbReference type="STRING" id="441112.SAMN04488094_101608"/>
<dbReference type="Proteomes" id="UP000198728">
    <property type="component" value="Unassembled WGS sequence"/>
</dbReference>
<accession>A0A1I1E4D5</accession>
<sequence length="465" mass="53078">MATIFDLNDPFAIARTFAPKDGRKRLGHPMADKLARIPAEMLPHTRGPLSAMPQAERSRVMLEVRTPWIEEALKLPSDELGRLIWVLLLAQARAGTTPNPDAEFFPETLSRVTDWLLEFDGVERRARLSDDDLRNIVIRDADRLINTDPLARTPLLWLNRVLARQASEGLTAPTRQAFRALLNGQNGTWQVVDEGKVFGLVGLCRLVGIPEEETRAFRETRLTFLGGLAREARMISELHPFNRKILASGRRRRQGPRPVGTAELELLSAEERGHLMLDLLRAGDLLRHRYWSELRGPNGCHNRARMLLSAYRGQSLPAPQWLVSRWKQRYAPEEHDGVSFEDSGQDMQQISLYCLLLEHGFSFRDDQLEEVVDIGVREAQEAVEKRQTVHTVNDDIARALTPGQIGFYLNRRPNFDERVFERILCHAGVSRAIALRPARPDHTGVLHAERRLRSGFLHLRNMLRR</sequence>
<gene>
    <name evidence="1" type="ORF">SAMN04488094_101608</name>
</gene>
<proteinExistence type="predicted"/>
<name>A0A1I1E4D5_9RHOB</name>